<protein>
    <submittedName>
        <fullName evidence="7">DNA repair protein</fullName>
    </submittedName>
</protein>
<comment type="caution">
    <text evidence="7">The sequence shown here is derived from an EMBL/GenBank/DDBJ whole genome shotgun (WGS) entry which is preliminary data.</text>
</comment>
<dbReference type="InterPro" id="IPR025657">
    <property type="entry name" value="RadC_JAB"/>
</dbReference>
<dbReference type="InterPro" id="IPR001405">
    <property type="entry name" value="UPF0758"/>
</dbReference>
<evidence type="ECO:0000256" key="1">
    <source>
        <dbReference type="ARBA" id="ARBA00022670"/>
    </source>
</evidence>
<keyword evidence="8" id="KW-1185">Reference proteome</keyword>
<keyword evidence="1" id="KW-0645">Protease</keyword>
<evidence type="ECO:0000259" key="6">
    <source>
        <dbReference type="PROSITE" id="PS50249"/>
    </source>
</evidence>
<dbReference type="GO" id="GO:0008237">
    <property type="term" value="F:metallopeptidase activity"/>
    <property type="evidence" value="ECO:0007669"/>
    <property type="project" value="UniProtKB-KW"/>
</dbReference>
<dbReference type="CDD" id="cd08071">
    <property type="entry name" value="MPN_DUF2466"/>
    <property type="match status" value="1"/>
</dbReference>
<dbReference type="InterPro" id="IPR020891">
    <property type="entry name" value="UPF0758_CS"/>
</dbReference>
<dbReference type="GO" id="GO:0046872">
    <property type="term" value="F:metal ion binding"/>
    <property type="evidence" value="ECO:0007669"/>
    <property type="project" value="UniProtKB-KW"/>
</dbReference>
<keyword evidence="3" id="KW-0378">Hydrolase</keyword>
<dbReference type="OrthoDB" id="9804482at2"/>
<dbReference type="AlphaFoldDB" id="A0A095SYK6"/>
<dbReference type="RefSeq" id="WP_035123958.1">
    <property type="nucleotide sequence ID" value="NZ_JRHH01000001.1"/>
</dbReference>
<dbReference type="EMBL" id="JRHH01000001">
    <property type="protein sequence ID" value="KGD69607.1"/>
    <property type="molecule type" value="Genomic_DNA"/>
</dbReference>
<gene>
    <name evidence="7" type="ORF">LG45_02295</name>
</gene>
<dbReference type="GO" id="GO:0006508">
    <property type="term" value="P:proteolysis"/>
    <property type="evidence" value="ECO:0007669"/>
    <property type="project" value="UniProtKB-KW"/>
</dbReference>
<dbReference type="PROSITE" id="PS01302">
    <property type="entry name" value="UPF0758"/>
    <property type="match status" value="1"/>
</dbReference>
<dbReference type="Proteomes" id="UP000029554">
    <property type="component" value="Unassembled WGS sequence"/>
</dbReference>
<name>A0A095SYK6_9FLAO</name>
<dbReference type="eggNOG" id="COG2003">
    <property type="taxonomic scope" value="Bacteria"/>
</dbReference>
<evidence type="ECO:0000313" key="7">
    <source>
        <dbReference type="EMBL" id="KGD69607.1"/>
    </source>
</evidence>
<evidence type="ECO:0000256" key="5">
    <source>
        <dbReference type="ARBA" id="ARBA00023049"/>
    </source>
</evidence>
<dbReference type="PROSITE" id="PS50249">
    <property type="entry name" value="MPN"/>
    <property type="match status" value="1"/>
</dbReference>
<dbReference type="STRING" id="1453498.LG45_02295"/>
<keyword evidence="2" id="KW-0479">Metal-binding</keyword>
<dbReference type="InterPro" id="IPR037518">
    <property type="entry name" value="MPN"/>
</dbReference>
<dbReference type="Pfam" id="PF04002">
    <property type="entry name" value="RadC"/>
    <property type="match status" value="1"/>
</dbReference>
<evidence type="ECO:0000256" key="2">
    <source>
        <dbReference type="ARBA" id="ARBA00022723"/>
    </source>
</evidence>
<dbReference type="Gene3D" id="3.40.140.10">
    <property type="entry name" value="Cytidine Deaminase, domain 2"/>
    <property type="match status" value="1"/>
</dbReference>
<sequence>MSHLRADFLRVAEVELVYKSQVKPSERMKITTSNDAFKLLYDTWDDGKLELQEQFRVLLLDRKNSCLGVSTIATGGISECMVDAKILFATALKARASGIILSHNHPSGNKQFSDSDLKLTKKFVEAAKLFDISILDHIVVTQDGYASMADEGRLKNLDCPF</sequence>
<feature type="domain" description="MPN" evidence="6">
    <location>
        <begin position="29"/>
        <end position="154"/>
    </location>
</feature>
<evidence type="ECO:0000256" key="4">
    <source>
        <dbReference type="ARBA" id="ARBA00022833"/>
    </source>
</evidence>
<dbReference type="PANTHER" id="PTHR30471:SF3">
    <property type="entry name" value="UPF0758 PROTEIN YEES-RELATED"/>
    <property type="match status" value="1"/>
</dbReference>
<proteinExistence type="predicted"/>
<evidence type="ECO:0000256" key="3">
    <source>
        <dbReference type="ARBA" id="ARBA00022801"/>
    </source>
</evidence>
<evidence type="ECO:0000313" key="8">
    <source>
        <dbReference type="Proteomes" id="UP000029554"/>
    </source>
</evidence>
<keyword evidence="5" id="KW-0482">Metalloprotease</keyword>
<accession>A0A095SYK6</accession>
<organism evidence="7 8">
    <name type="scientific">Flavobacterium aquatile LMG 4008 = ATCC 11947</name>
    <dbReference type="NCBI Taxonomy" id="1453498"/>
    <lineage>
        <taxon>Bacteria</taxon>
        <taxon>Pseudomonadati</taxon>
        <taxon>Bacteroidota</taxon>
        <taxon>Flavobacteriia</taxon>
        <taxon>Flavobacteriales</taxon>
        <taxon>Flavobacteriaceae</taxon>
        <taxon>Flavobacterium</taxon>
    </lineage>
</organism>
<dbReference type="PANTHER" id="PTHR30471">
    <property type="entry name" value="DNA REPAIR PROTEIN RADC"/>
    <property type="match status" value="1"/>
</dbReference>
<reference evidence="7 8" key="1">
    <citation type="submission" date="2014-09" db="EMBL/GenBank/DDBJ databases">
        <title>Whole Genome Shotgun of Flavobacterium aquatile LMG 4008.</title>
        <authorList>
            <person name="Gale A.N."/>
            <person name="Pipes S.E."/>
            <person name="Newman J.D."/>
        </authorList>
    </citation>
    <scope>NUCLEOTIDE SEQUENCE [LARGE SCALE GENOMIC DNA]</scope>
    <source>
        <strain evidence="7 8">LMG 4008</strain>
    </source>
</reference>
<keyword evidence="4" id="KW-0862">Zinc</keyword>